<dbReference type="RefSeq" id="WP_072606757.1">
    <property type="nucleotide sequence ID" value="NZ_CP018171.1"/>
</dbReference>
<dbReference type="InterPro" id="IPR056798">
    <property type="entry name" value="ADH_Fe_C"/>
</dbReference>
<evidence type="ECO:0000256" key="3">
    <source>
        <dbReference type="ARBA" id="ARBA00023027"/>
    </source>
</evidence>
<evidence type="ECO:0000259" key="5">
    <source>
        <dbReference type="Pfam" id="PF25137"/>
    </source>
</evidence>
<dbReference type="Gene3D" id="3.40.50.1970">
    <property type="match status" value="1"/>
</dbReference>
<evidence type="ECO:0000259" key="4">
    <source>
        <dbReference type="Pfam" id="PF00465"/>
    </source>
</evidence>
<dbReference type="OrthoDB" id="3812122at2"/>
<proteinExistence type="inferred from homology"/>
<evidence type="ECO:0000313" key="7">
    <source>
        <dbReference type="Proteomes" id="UP000182840"/>
    </source>
</evidence>
<comment type="similarity">
    <text evidence="1">Belongs to the iron-containing alcohol dehydrogenase family.</text>
</comment>
<name>A0A1L3SV39_9HYPH</name>
<gene>
    <name evidence="6" type="ORF">BSQ44_19340</name>
</gene>
<feature type="domain" description="Fe-containing alcohol dehydrogenase-like C-terminal" evidence="5">
    <location>
        <begin position="167"/>
        <end position="347"/>
    </location>
</feature>
<accession>A0A1L3SV39</accession>
<dbReference type="Gene3D" id="1.20.1090.10">
    <property type="entry name" value="Dehydroquinate synthase-like - alpha domain"/>
    <property type="match status" value="1"/>
</dbReference>
<dbReference type="Pfam" id="PF00465">
    <property type="entry name" value="Fe-ADH"/>
    <property type="match status" value="1"/>
</dbReference>
<dbReference type="PANTHER" id="PTHR11496:SF102">
    <property type="entry name" value="ALCOHOL DEHYDROGENASE 4"/>
    <property type="match status" value="1"/>
</dbReference>
<dbReference type="PANTHER" id="PTHR11496">
    <property type="entry name" value="ALCOHOL DEHYDROGENASE"/>
    <property type="match status" value="1"/>
</dbReference>
<organism evidence="6 7">
    <name type="scientific">Aquibium oceanicum</name>
    <dbReference type="NCBI Taxonomy" id="1670800"/>
    <lineage>
        <taxon>Bacteria</taxon>
        <taxon>Pseudomonadati</taxon>
        <taxon>Pseudomonadota</taxon>
        <taxon>Alphaproteobacteria</taxon>
        <taxon>Hyphomicrobiales</taxon>
        <taxon>Phyllobacteriaceae</taxon>
        <taxon>Aquibium</taxon>
    </lineage>
</organism>
<dbReference type="EMBL" id="CP018171">
    <property type="protein sequence ID" value="APH73286.1"/>
    <property type="molecule type" value="Genomic_DNA"/>
</dbReference>
<dbReference type="InterPro" id="IPR001670">
    <property type="entry name" value="ADH_Fe/GldA"/>
</dbReference>
<protein>
    <submittedName>
        <fullName evidence="6">Maleylacetate reductase</fullName>
    </submittedName>
</protein>
<dbReference type="Proteomes" id="UP000182840">
    <property type="component" value="Chromosome"/>
</dbReference>
<evidence type="ECO:0000256" key="1">
    <source>
        <dbReference type="ARBA" id="ARBA00007358"/>
    </source>
</evidence>
<sequence>MTPIAPFVFPGLRSRVIFGAGTIARTGAEVERLGRSRALVLSTPNQEADAHALADRLGPLSAGVFTEAAMHTPVEVTEKALAVFSGSGADCVVALGGGSTTGLGKAIATRTGTDQVVIPTTYAGSEMTDILGETAGGEKTTRRDASILPETVIYDVDLTLTLPVGMTVTSGLNALAHAAEALYAEDRNPVIALMSAEAIRALAEALPAVVRDPSDVEARSLAQYGAWLCGIALGGSAMALHHKLCHTLGGSFGTPHAETHAILLPHTVGFNAGAAAGLLEPVAKAFGDTPGRGLFRFARDLGSPMRLADFGLTEADLDRAAEIATRNPYSNPRPFDRQQIRSLLQDALEGRQPPQ</sequence>
<dbReference type="KEGG" id="meso:BSQ44_19340"/>
<evidence type="ECO:0000313" key="6">
    <source>
        <dbReference type="EMBL" id="APH73286.1"/>
    </source>
</evidence>
<dbReference type="AlphaFoldDB" id="A0A1L3SV39"/>
<reference evidence="7" key="1">
    <citation type="submission" date="2016-11" db="EMBL/GenBank/DDBJ databases">
        <title>Mesorhizobium oceanicum sp. nov., isolated from deep seawater in South China Sea.</title>
        <authorList>
            <person name="Fu G.-Y."/>
        </authorList>
    </citation>
    <scope>NUCLEOTIDE SEQUENCE [LARGE SCALE GENOMIC DNA]</scope>
    <source>
        <strain evidence="7">B7</strain>
    </source>
</reference>
<keyword evidence="3" id="KW-0520">NAD</keyword>
<evidence type="ECO:0000256" key="2">
    <source>
        <dbReference type="ARBA" id="ARBA00023002"/>
    </source>
</evidence>
<dbReference type="Pfam" id="PF25137">
    <property type="entry name" value="ADH_Fe_C"/>
    <property type="match status" value="1"/>
</dbReference>
<keyword evidence="2" id="KW-0560">Oxidoreductase</keyword>
<dbReference type="CDD" id="cd08177">
    <property type="entry name" value="MAR"/>
    <property type="match status" value="1"/>
</dbReference>
<feature type="domain" description="Alcohol dehydrogenase iron-type/glycerol dehydrogenase GldA" evidence="4">
    <location>
        <begin position="14"/>
        <end position="155"/>
    </location>
</feature>
<dbReference type="SUPFAM" id="SSF56796">
    <property type="entry name" value="Dehydroquinate synthase-like"/>
    <property type="match status" value="1"/>
</dbReference>
<dbReference type="STRING" id="1670800.BSQ44_19340"/>
<dbReference type="InterPro" id="IPR034786">
    <property type="entry name" value="MAR"/>
</dbReference>
<dbReference type="GO" id="GO:0046872">
    <property type="term" value="F:metal ion binding"/>
    <property type="evidence" value="ECO:0007669"/>
    <property type="project" value="InterPro"/>
</dbReference>
<dbReference type="GO" id="GO:0018506">
    <property type="term" value="F:maleylacetate reductase activity"/>
    <property type="evidence" value="ECO:0007669"/>
    <property type="project" value="InterPro"/>
</dbReference>
<dbReference type="GO" id="GO:0004022">
    <property type="term" value="F:alcohol dehydrogenase (NAD+) activity"/>
    <property type="evidence" value="ECO:0007669"/>
    <property type="project" value="TreeGrafter"/>
</dbReference>
<dbReference type="InterPro" id="IPR039697">
    <property type="entry name" value="Alcohol_dehydrogenase_Fe"/>
</dbReference>
<keyword evidence="7" id="KW-1185">Reference proteome</keyword>